<proteinExistence type="predicted"/>
<accession>A0A2S4V341</accession>
<dbReference type="VEuPathDB" id="FungiDB:PSHT_07832"/>
<feature type="compositionally biased region" description="Low complexity" evidence="1">
    <location>
        <begin position="146"/>
        <end position="163"/>
    </location>
</feature>
<gene>
    <name evidence="2" type="ORF">PSTT_10742</name>
</gene>
<dbReference type="Proteomes" id="UP000239156">
    <property type="component" value="Unassembled WGS sequence"/>
</dbReference>
<dbReference type="AlphaFoldDB" id="A0A2S4V341"/>
<protein>
    <submittedName>
        <fullName evidence="2">Uncharacterized protein</fullName>
    </submittedName>
</protein>
<evidence type="ECO:0000313" key="3">
    <source>
        <dbReference type="Proteomes" id="UP000239156"/>
    </source>
</evidence>
<dbReference type="VEuPathDB" id="FungiDB:PSTT_10742"/>
<evidence type="ECO:0000256" key="1">
    <source>
        <dbReference type="SAM" id="MobiDB-lite"/>
    </source>
</evidence>
<feature type="compositionally biased region" description="Polar residues" evidence="1">
    <location>
        <begin position="192"/>
        <end position="201"/>
    </location>
</feature>
<keyword evidence="3" id="KW-1185">Reference proteome</keyword>
<feature type="region of interest" description="Disordered" evidence="1">
    <location>
        <begin position="145"/>
        <end position="226"/>
    </location>
</feature>
<comment type="caution">
    <text evidence="2">The sequence shown here is derived from an EMBL/GenBank/DDBJ whole genome shotgun (WGS) entry which is preliminary data.</text>
</comment>
<reference evidence="2" key="1">
    <citation type="submission" date="2017-12" db="EMBL/GenBank/DDBJ databases">
        <title>Gene loss provides genomic basis for host adaptation in cereal stripe rust fungi.</title>
        <authorList>
            <person name="Xia C."/>
        </authorList>
    </citation>
    <scope>NUCLEOTIDE SEQUENCE [LARGE SCALE GENOMIC DNA]</scope>
    <source>
        <strain evidence="2">93-210</strain>
    </source>
</reference>
<name>A0A2S4V341_9BASI</name>
<feature type="non-terminal residue" evidence="2">
    <location>
        <position position="386"/>
    </location>
</feature>
<dbReference type="EMBL" id="PKSL01000118">
    <property type="protein sequence ID" value="POW03927.1"/>
    <property type="molecule type" value="Genomic_DNA"/>
</dbReference>
<feature type="compositionally biased region" description="Low complexity" evidence="1">
    <location>
        <begin position="209"/>
        <end position="226"/>
    </location>
</feature>
<organism evidence="2 3">
    <name type="scientific">Puccinia striiformis</name>
    <dbReference type="NCBI Taxonomy" id="27350"/>
    <lineage>
        <taxon>Eukaryota</taxon>
        <taxon>Fungi</taxon>
        <taxon>Dikarya</taxon>
        <taxon>Basidiomycota</taxon>
        <taxon>Pucciniomycotina</taxon>
        <taxon>Pucciniomycetes</taxon>
        <taxon>Pucciniales</taxon>
        <taxon>Pucciniaceae</taxon>
        <taxon>Puccinia</taxon>
    </lineage>
</organism>
<feature type="compositionally biased region" description="Basic and acidic residues" evidence="1">
    <location>
        <begin position="177"/>
        <end position="186"/>
    </location>
</feature>
<evidence type="ECO:0000313" key="2">
    <source>
        <dbReference type="EMBL" id="POW03927.1"/>
    </source>
</evidence>
<sequence>MVQPKLCTQQKFDENVMPGGWSVAEQWAGVCGGLATTKKTKMNQRTSEYSISTSEIELGKCCWEVKDRDGHLVFKSCKELTHDEIIEGVQDTSGRTLWTIRRPIKGWYLVIQSPLDSNPQNFVALEPRNVIKGKNRRVDFSFRLQSTSTSSSSSSSSSSITTTADTIVDMPVHNSHIRKDSTDSTIKRRIPSASSSPQSPNRLKPNLDQQQQQQQHTRSSSTTTTTPSLTEEIVVLLQSVDLDLSQQTYLNSFKNLFTNNPQNFQCFLQKSTTDTNDDSSSDPPVMINHNHSNPNIQITHDHDHDHQDPSILLDYQDRNESVFGIHNNGVLRIKADISRNKVQINRFQSRGENQLQLHTSFWVAISIAYLGFRADQDAYNAANQED</sequence>